<feature type="region of interest" description="Disordered" evidence="1">
    <location>
        <begin position="103"/>
        <end position="134"/>
    </location>
</feature>
<gene>
    <name evidence="2" type="ORF">GOOTI_202_00390</name>
</gene>
<evidence type="ECO:0000313" key="3">
    <source>
        <dbReference type="Proteomes" id="UP000005038"/>
    </source>
</evidence>
<evidence type="ECO:0000313" key="2">
    <source>
        <dbReference type="EMBL" id="GAB36183.1"/>
    </source>
</evidence>
<dbReference type="OrthoDB" id="4557190at2"/>
<dbReference type="RefSeq" id="WP_007240367.1">
    <property type="nucleotide sequence ID" value="NZ_BAFB01000202.1"/>
</dbReference>
<dbReference type="AlphaFoldDB" id="H5TRS5"/>
<dbReference type="EMBL" id="BAFB01000202">
    <property type="protein sequence ID" value="GAB36183.1"/>
    <property type="molecule type" value="Genomic_DNA"/>
</dbReference>
<protein>
    <submittedName>
        <fullName evidence="2">Uncharacterized protein</fullName>
    </submittedName>
</protein>
<evidence type="ECO:0000256" key="1">
    <source>
        <dbReference type="SAM" id="MobiDB-lite"/>
    </source>
</evidence>
<keyword evidence="3" id="KW-1185">Reference proteome</keyword>
<dbReference type="Proteomes" id="UP000005038">
    <property type="component" value="Unassembled WGS sequence"/>
</dbReference>
<name>H5TRS5_GORO1</name>
<comment type="caution">
    <text evidence="2">The sequence shown here is derived from an EMBL/GenBank/DDBJ whole genome shotgun (WGS) entry which is preliminary data.</text>
</comment>
<sequence>MNGWNPPKSLQHTINNALHSRRSFAVSHGKDTGDHPFVSLTVRWDGHELRLTWHTRTTGTYRFFSGLAATPTTGWRDVTLAQANTLIRGEDDVNTDARLHRTTMSETSQAATPAAPTAGGHTPAIGTDCNSTPATNAGTGDEILLQTARVWQLRMLGTKRFARTIIGADISRILNTADDNHAVLQLFDDYTHHVPADIAAEVRAVLEWTPWTHRPPVHVTRDEVPDELFVAISEAAQRHRHER</sequence>
<feature type="compositionally biased region" description="Low complexity" evidence="1">
    <location>
        <begin position="110"/>
        <end position="127"/>
    </location>
</feature>
<accession>H5TRS5</accession>
<proteinExistence type="predicted"/>
<reference evidence="2" key="1">
    <citation type="submission" date="2012-02" db="EMBL/GenBank/DDBJ databases">
        <title>Whole genome shotgun sequence of Gordonia otitidis NBRC 100426.</title>
        <authorList>
            <person name="Yoshida I."/>
            <person name="Hosoyama A."/>
            <person name="Tsuchikane K."/>
            <person name="Katsumata H."/>
            <person name="Yamazaki S."/>
            <person name="Fujita N."/>
        </authorList>
    </citation>
    <scope>NUCLEOTIDE SEQUENCE [LARGE SCALE GENOMIC DNA]</scope>
    <source>
        <strain evidence="2">NBRC 100426</strain>
    </source>
</reference>
<organism evidence="2 3">
    <name type="scientific">Gordonia otitidis (strain DSM 44809 / CCUG 52243 / JCM 12355 / NBRC 100426 / IFM 10032)</name>
    <dbReference type="NCBI Taxonomy" id="1108044"/>
    <lineage>
        <taxon>Bacteria</taxon>
        <taxon>Bacillati</taxon>
        <taxon>Actinomycetota</taxon>
        <taxon>Actinomycetes</taxon>
        <taxon>Mycobacteriales</taxon>
        <taxon>Gordoniaceae</taxon>
        <taxon>Gordonia</taxon>
    </lineage>
</organism>